<reference evidence="2" key="1">
    <citation type="submission" date="2024-03" db="EMBL/GenBank/DDBJ databases">
        <title>Chitinophaga horti sp. nov., isolated from garden soil.</title>
        <authorList>
            <person name="Lee D.S."/>
            <person name="Han D.M."/>
            <person name="Baek J.H."/>
            <person name="Choi D.G."/>
            <person name="Jeon J.H."/>
            <person name="Jeon C.O."/>
        </authorList>
    </citation>
    <scope>NUCLEOTIDE SEQUENCE [LARGE SCALE GENOMIC DNA]</scope>
    <source>
        <strain evidence="2">GPA1</strain>
    </source>
</reference>
<evidence type="ECO:0000313" key="1">
    <source>
        <dbReference type="EMBL" id="WZN43625.1"/>
    </source>
</evidence>
<protein>
    <submittedName>
        <fullName evidence="1">Uncharacterized protein</fullName>
    </submittedName>
</protein>
<dbReference type="EMBL" id="CP149822">
    <property type="protein sequence ID" value="WZN43625.1"/>
    <property type="molecule type" value="Genomic_DNA"/>
</dbReference>
<organism evidence="1 2">
    <name type="scientific">Chitinophaga pollutisoli</name>
    <dbReference type="NCBI Taxonomy" id="3133966"/>
    <lineage>
        <taxon>Bacteria</taxon>
        <taxon>Pseudomonadati</taxon>
        <taxon>Bacteroidota</taxon>
        <taxon>Chitinophagia</taxon>
        <taxon>Chitinophagales</taxon>
        <taxon>Chitinophagaceae</taxon>
        <taxon>Chitinophaga</taxon>
    </lineage>
</organism>
<accession>A0ABZ2YWN0</accession>
<keyword evidence="2" id="KW-1185">Reference proteome</keyword>
<evidence type="ECO:0000313" key="2">
    <source>
        <dbReference type="Proteomes" id="UP001485459"/>
    </source>
</evidence>
<sequence>MKKNYKSTYKPQLPDRVAVLSVNYNIRYDGQYDDGGGKLLLALLPHTVPTLQKTRRAGKTEKSEG</sequence>
<dbReference type="RefSeq" id="WP_341838430.1">
    <property type="nucleotide sequence ID" value="NZ_CP149822.1"/>
</dbReference>
<gene>
    <name evidence="1" type="ORF">WJU16_11360</name>
</gene>
<dbReference type="Proteomes" id="UP001485459">
    <property type="component" value="Chromosome"/>
</dbReference>
<proteinExistence type="predicted"/>
<name>A0ABZ2YWN0_9BACT</name>